<dbReference type="AlphaFoldDB" id="A0A0A8ZZT8"/>
<evidence type="ECO:0000313" key="2">
    <source>
        <dbReference type="EMBL" id="JAD44914.1"/>
    </source>
</evidence>
<evidence type="ECO:0000256" key="1">
    <source>
        <dbReference type="SAM" id="MobiDB-lite"/>
    </source>
</evidence>
<accession>A0A0A8ZZT8</accession>
<sequence>MFRQTKISTKTTVACQRAHPSIPPHHCQA</sequence>
<organism evidence="2">
    <name type="scientific">Arundo donax</name>
    <name type="common">Giant reed</name>
    <name type="synonym">Donax arundinaceus</name>
    <dbReference type="NCBI Taxonomy" id="35708"/>
    <lineage>
        <taxon>Eukaryota</taxon>
        <taxon>Viridiplantae</taxon>
        <taxon>Streptophyta</taxon>
        <taxon>Embryophyta</taxon>
        <taxon>Tracheophyta</taxon>
        <taxon>Spermatophyta</taxon>
        <taxon>Magnoliopsida</taxon>
        <taxon>Liliopsida</taxon>
        <taxon>Poales</taxon>
        <taxon>Poaceae</taxon>
        <taxon>PACMAD clade</taxon>
        <taxon>Arundinoideae</taxon>
        <taxon>Arundineae</taxon>
        <taxon>Arundo</taxon>
    </lineage>
</organism>
<proteinExistence type="predicted"/>
<reference evidence="2" key="1">
    <citation type="submission" date="2014-09" db="EMBL/GenBank/DDBJ databases">
        <authorList>
            <person name="Magalhaes I.L.F."/>
            <person name="Oliveira U."/>
            <person name="Santos F.R."/>
            <person name="Vidigal T.H.D.A."/>
            <person name="Brescovit A.D."/>
            <person name="Santos A.J."/>
        </authorList>
    </citation>
    <scope>NUCLEOTIDE SEQUENCE</scope>
    <source>
        <tissue evidence="2">Shoot tissue taken approximately 20 cm above the soil surface</tissue>
    </source>
</reference>
<name>A0A0A8ZZT8_ARUDO</name>
<protein>
    <submittedName>
        <fullName evidence="2">Uncharacterized protein</fullName>
    </submittedName>
</protein>
<feature type="compositionally biased region" description="Polar residues" evidence="1">
    <location>
        <begin position="1"/>
        <end position="14"/>
    </location>
</feature>
<feature type="region of interest" description="Disordered" evidence="1">
    <location>
        <begin position="1"/>
        <end position="29"/>
    </location>
</feature>
<dbReference type="EMBL" id="GBRH01252981">
    <property type="protein sequence ID" value="JAD44914.1"/>
    <property type="molecule type" value="Transcribed_RNA"/>
</dbReference>
<reference evidence="2" key="2">
    <citation type="journal article" date="2015" name="Data Brief">
        <title>Shoot transcriptome of the giant reed, Arundo donax.</title>
        <authorList>
            <person name="Barrero R.A."/>
            <person name="Guerrero F.D."/>
            <person name="Moolhuijzen P."/>
            <person name="Goolsby J.A."/>
            <person name="Tidwell J."/>
            <person name="Bellgard S.E."/>
            <person name="Bellgard M.I."/>
        </authorList>
    </citation>
    <scope>NUCLEOTIDE SEQUENCE</scope>
    <source>
        <tissue evidence="2">Shoot tissue taken approximately 20 cm above the soil surface</tissue>
    </source>
</reference>